<proteinExistence type="predicted"/>
<evidence type="ECO:0000313" key="2">
    <source>
        <dbReference type="EMBL" id="VUC34031.1"/>
    </source>
</evidence>
<feature type="domain" description="Heterokaryon incompatibility" evidence="1">
    <location>
        <begin position="181"/>
        <end position="334"/>
    </location>
</feature>
<reference evidence="2 3" key="1">
    <citation type="submission" date="2019-06" db="EMBL/GenBank/DDBJ databases">
        <authorList>
            <person name="Broberg M."/>
        </authorList>
    </citation>
    <scope>NUCLEOTIDE SEQUENCE [LARGE SCALE GENOMIC DNA]</scope>
</reference>
<protein>
    <recommendedName>
        <fullName evidence="1">Heterokaryon incompatibility domain-containing protein</fullName>
    </recommendedName>
</protein>
<comment type="caution">
    <text evidence="2">The sequence shown here is derived from an EMBL/GenBank/DDBJ whole genome shotgun (WGS) entry which is preliminary data.</text>
</comment>
<keyword evidence="3" id="KW-1185">Reference proteome</keyword>
<accession>A0ABY6UTR9</accession>
<organism evidence="2 3">
    <name type="scientific">Bionectria ochroleuca</name>
    <name type="common">Gliocladium roseum</name>
    <dbReference type="NCBI Taxonomy" id="29856"/>
    <lineage>
        <taxon>Eukaryota</taxon>
        <taxon>Fungi</taxon>
        <taxon>Dikarya</taxon>
        <taxon>Ascomycota</taxon>
        <taxon>Pezizomycotina</taxon>
        <taxon>Sordariomycetes</taxon>
        <taxon>Hypocreomycetidae</taxon>
        <taxon>Hypocreales</taxon>
        <taxon>Bionectriaceae</taxon>
        <taxon>Clonostachys</taxon>
    </lineage>
</organism>
<evidence type="ECO:0000259" key="1">
    <source>
        <dbReference type="Pfam" id="PF06985"/>
    </source>
</evidence>
<dbReference type="InterPro" id="IPR052895">
    <property type="entry name" value="HetReg/Transcr_Mod"/>
</dbReference>
<dbReference type="Proteomes" id="UP000766486">
    <property type="component" value="Unassembled WGS sequence"/>
</dbReference>
<sequence length="774" mass="87139">MSSIDSETWKSRVKEYSAGSAGFEGKLSNWKELATGSRKDLQHISILAQLLSDTETPESAFLLAHPRNLGEIPVETVTANSTAVTPSTSSKLATFKPDYRSLDTKNLELRFLKLNPPPSSTGNKSEDLVECSMKQYSISPSCHTEEYREFIAGGSNSRTPREHHMGWVKSSGNHRFTWGDFDCLSYTWGDPKQSKMILLNGKPVTVGENLEAALRSLRNTKQHRDGVLLWVDAICINQDDLQEKAELVNQMYIIYRAARTVTVWLGAADIETSDLVNRLHCFISTYTRMDSQGGKPQEAELLKCPPIWYSTTILPAVVHLFDRPYWKRLWIVQEITASAPCEGFYIGEDVISWNEMLLLIRHHRNLTDLHKATDEFTDVRLGRAFGNLSHTMRLMAMAEIYQTSPGISHRNLSLEFGSWSNWISLGGNANVTDERDRVYGLLGLLNQKISSRIQVRYSVTAATVFRDFSRALVEATEDFDDVLAGNTWDRPDGCSWAINFSKSFNRRVVNTNATGEPISYNPEAASDERDDELNVPPIEKLEVNFSFSDDSTVLSMWCLHVDSIEGISGFASRHPQANVEWKQPQRPLLPGEHSSDRESLLRILYGDGERSDDPDSTLLDIPWYDDAEPDAPMIEQLQNNGWWDVIQMDNFRAFHEFRRQKGDFVTYNGSPFSSFFPRDIVPCTSKEKLQAALGPIVPVLDSTFITTTGGRLGSTPVPAQMGDSIFIVPGCSYPVLMRVENGYHRVVGECYVEGLMKGEGVEGHLDQFEEIHCL</sequence>
<evidence type="ECO:0000313" key="3">
    <source>
        <dbReference type="Proteomes" id="UP000766486"/>
    </source>
</evidence>
<dbReference type="PANTHER" id="PTHR24148:SF73">
    <property type="entry name" value="HET DOMAIN PROTEIN (AFU_ORTHOLOGUE AFUA_8G01020)"/>
    <property type="match status" value="1"/>
</dbReference>
<dbReference type="InterPro" id="IPR010730">
    <property type="entry name" value="HET"/>
</dbReference>
<dbReference type="EMBL" id="CABFNS010000875">
    <property type="protein sequence ID" value="VUC34031.1"/>
    <property type="molecule type" value="Genomic_DNA"/>
</dbReference>
<dbReference type="PANTHER" id="PTHR24148">
    <property type="entry name" value="ANKYRIN REPEAT DOMAIN-CONTAINING PROTEIN 39 HOMOLOG-RELATED"/>
    <property type="match status" value="1"/>
</dbReference>
<name>A0ABY6UTR9_BIOOC</name>
<dbReference type="Pfam" id="PF06985">
    <property type="entry name" value="HET"/>
    <property type="match status" value="1"/>
</dbReference>
<gene>
    <name evidence="2" type="ORF">CLO192961_LOCUS368684</name>
</gene>